<dbReference type="Pfam" id="PF02721">
    <property type="entry name" value="DUF223"/>
    <property type="match status" value="1"/>
</dbReference>
<evidence type="ECO:0000313" key="2">
    <source>
        <dbReference type="EMBL" id="RHN45725.1"/>
    </source>
</evidence>
<gene>
    <name evidence="2" type="ORF">MtrunA17_Chr7g0234461</name>
</gene>
<dbReference type="InterPro" id="IPR012340">
    <property type="entry name" value="NA-bd_OB-fold"/>
</dbReference>
<dbReference type="Gramene" id="rna40113">
    <property type="protein sequence ID" value="RHN45725.1"/>
    <property type="gene ID" value="gene40113"/>
</dbReference>
<feature type="domain" description="Replication protein A 70 kDa DNA-binding subunit B/D first OB fold" evidence="1">
    <location>
        <begin position="1"/>
        <end position="62"/>
    </location>
</feature>
<dbReference type="CDD" id="cd04480">
    <property type="entry name" value="RPA1_DBD_A_like"/>
    <property type="match status" value="1"/>
</dbReference>
<accession>A0A396H3L6</accession>
<dbReference type="InterPro" id="IPR003871">
    <property type="entry name" value="RFA1B/D_OB_1st"/>
</dbReference>
<name>A0A396H3L6_MEDTR</name>
<dbReference type="Proteomes" id="UP000265566">
    <property type="component" value="Chromosome 7"/>
</dbReference>
<organism evidence="2 3">
    <name type="scientific">Medicago truncatula</name>
    <name type="common">Barrel medic</name>
    <name type="synonym">Medicago tribuloides</name>
    <dbReference type="NCBI Taxonomy" id="3880"/>
    <lineage>
        <taxon>Eukaryota</taxon>
        <taxon>Viridiplantae</taxon>
        <taxon>Streptophyta</taxon>
        <taxon>Embryophyta</taxon>
        <taxon>Tracheophyta</taxon>
        <taxon>Spermatophyta</taxon>
        <taxon>Magnoliopsida</taxon>
        <taxon>eudicotyledons</taxon>
        <taxon>Gunneridae</taxon>
        <taxon>Pentapetalae</taxon>
        <taxon>rosids</taxon>
        <taxon>fabids</taxon>
        <taxon>Fabales</taxon>
        <taxon>Fabaceae</taxon>
        <taxon>Papilionoideae</taxon>
        <taxon>50 kb inversion clade</taxon>
        <taxon>NPAAA clade</taxon>
        <taxon>Hologalegina</taxon>
        <taxon>IRL clade</taxon>
        <taxon>Trifolieae</taxon>
        <taxon>Medicago</taxon>
    </lineage>
</organism>
<sequence>MIIVDVEGNDIQVMIPTAYKVQYKKLIQEKSIYTLSNFQVQTNDLVFKASDHMCKLKWVGGTTDDQVNVHEIPDVVLKFKPFAEIVVGRWHHDLLIRKLFFTLL</sequence>
<comment type="caution">
    <text evidence="2">The sequence shown here is derived from an EMBL/GenBank/DDBJ whole genome shotgun (WGS) entry which is preliminary data.</text>
</comment>
<protein>
    <recommendedName>
        <fullName evidence="1">Replication protein A 70 kDa DNA-binding subunit B/D first OB fold domain-containing protein</fullName>
    </recommendedName>
</protein>
<dbReference type="EMBL" id="PSQE01000007">
    <property type="protein sequence ID" value="RHN45725.1"/>
    <property type="molecule type" value="Genomic_DNA"/>
</dbReference>
<proteinExistence type="predicted"/>
<evidence type="ECO:0000259" key="1">
    <source>
        <dbReference type="Pfam" id="PF02721"/>
    </source>
</evidence>
<reference evidence="3" key="1">
    <citation type="journal article" date="2018" name="Nat. Plants">
        <title>Whole-genome landscape of Medicago truncatula symbiotic genes.</title>
        <authorList>
            <person name="Pecrix Y."/>
            <person name="Staton S.E."/>
            <person name="Sallet E."/>
            <person name="Lelandais-Briere C."/>
            <person name="Moreau S."/>
            <person name="Carrere S."/>
            <person name="Blein T."/>
            <person name="Jardinaud M.F."/>
            <person name="Latrasse D."/>
            <person name="Zouine M."/>
            <person name="Zahm M."/>
            <person name="Kreplak J."/>
            <person name="Mayjonade B."/>
            <person name="Satge C."/>
            <person name="Perez M."/>
            <person name="Cauet S."/>
            <person name="Marande W."/>
            <person name="Chantry-Darmon C."/>
            <person name="Lopez-Roques C."/>
            <person name="Bouchez O."/>
            <person name="Berard A."/>
            <person name="Debelle F."/>
            <person name="Munos S."/>
            <person name="Bendahmane A."/>
            <person name="Berges H."/>
            <person name="Niebel A."/>
            <person name="Buitink J."/>
            <person name="Frugier F."/>
            <person name="Benhamed M."/>
            <person name="Crespi M."/>
            <person name="Gouzy J."/>
            <person name="Gamas P."/>
        </authorList>
    </citation>
    <scope>NUCLEOTIDE SEQUENCE [LARGE SCALE GENOMIC DNA]</scope>
    <source>
        <strain evidence="3">cv. Jemalong A17</strain>
    </source>
</reference>
<dbReference type="AlphaFoldDB" id="A0A396H3L6"/>
<dbReference type="Gene3D" id="2.40.50.140">
    <property type="entry name" value="Nucleic acid-binding proteins"/>
    <property type="match status" value="1"/>
</dbReference>
<evidence type="ECO:0000313" key="3">
    <source>
        <dbReference type="Proteomes" id="UP000265566"/>
    </source>
</evidence>